<feature type="transmembrane region" description="Helical" evidence="1">
    <location>
        <begin position="22"/>
        <end position="40"/>
    </location>
</feature>
<organism evidence="2 3">
    <name type="scientific">Parasphingorhabdus marina DSM 22363</name>
    <dbReference type="NCBI Taxonomy" id="1123272"/>
    <lineage>
        <taxon>Bacteria</taxon>
        <taxon>Pseudomonadati</taxon>
        <taxon>Pseudomonadota</taxon>
        <taxon>Alphaproteobacteria</taxon>
        <taxon>Sphingomonadales</taxon>
        <taxon>Sphingomonadaceae</taxon>
        <taxon>Parasphingorhabdus</taxon>
    </lineage>
</organism>
<dbReference type="RefSeq" id="WP_143182912.1">
    <property type="nucleotide sequence ID" value="NZ_FSQW01000002.1"/>
</dbReference>
<dbReference type="Proteomes" id="UP000185192">
    <property type="component" value="Unassembled WGS sequence"/>
</dbReference>
<keyword evidence="3" id="KW-1185">Reference proteome</keyword>
<evidence type="ECO:0000313" key="3">
    <source>
        <dbReference type="Proteomes" id="UP000185192"/>
    </source>
</evidence>
<keyword evidence="1" id="KW-1133">Transmembrane helix</keyword>
<keyword evidence="1" id="KW-0812">Transmembrane</keyword>
<protein>
    <submittedName>
        <fullName evidence="2">Uncharacterized protein</fullName>
    </submittedName>
</protein>
<feature type="transmembrane region" description="Helical" evidence="1">
    <location>
        <begin position="76"/>
        <end position="95"/>
    </location>
</feature>
<gene>
    <name evidence="2" type="ORF">SAMN02745824_3455</name>
</gene>
<dbReference type="AlphaFoldDB" id="A0A1N6HU36"/>
<dbReference type="STRING" id="1123272.SAMN02745824_3455"/>
<evidence type="ECO:0000256" key="1">
    <source>
        <dbReference type="SAM" id="Phobius"/>
    </source>
</evidence>
<dbReference type="EMBL" id="FSQW01000002">
    <property type="protein sequence ID" value="SIO23175.1"/>
    <property type="molecule type" value="Genomic_DNA"/>
</dbReference>
<feature type="transmembrane region" description="Helical" evidence="1">
    <location>
        <begin position="52"/>
        <end position="70"/>
    </location>
</feature>
<keyword evidence="1" id="KW-0472">Membrane</keyword>
<proteinExistence type="predicted"/>
<feature type="transmembrane region" description="Helical" evidence="1">
    <location>
        <begin position="107"/>
        <end position="125"/>
    </location>
</feature>
<name>A0A1N6HU36_9SPHN</name>
<dbReference type="OrthoDB" id="7619983at2"/>
<sequence length="138" mass="15735">MNGIDPATLSEAIALQPTWLKIWMYSMGAVNMAAILFLFRRREKSWGVRLEAWAILAAFFAAAAMMNLLYAEYGYVRLLGLAHLVFWTPAWLWIWSRRVEHAPAETLFGKYILLYLTINGISLVIDAVDVVRYFTGTA</sequence>
<evidence type="ECO:0000313" key="2">
    <source>
        <dbReference type="EMBL" id="SIO23175.1"/>
    </source>
</evidence>
<accession>A0A1N6HU36</accession>
<reference evidence="3" key="1">
    <citation type="submission" date="2016-11" db="EMBL/GenBank/DDBJ databases">
        <authorList>
            <person name="Varghese N."/>
            <person name="Submissions S."/>
        </authorList>
    </citation>
    <scope>NUCLEOTIDE SEQUENCE [LARGE SCALE GENOMIC DNA]</scope>
    <source>
        <strain evidence="3">DSM 22363</strain>
    </source>
</reference>